<dbReference type="InterPro" id="IPR006015">
    <property type="entry name" value="Universal_stress_UspA"/>
</dbReference>
<dbReference type="CDD" id="cd00293">
    <property type="entry name" value="USP-like"/>
    <property type="match status" value="1"/>
</dbReference>
<dbReference type="Proteomes" id="UP000480178">
    <property type="component" value="Chromosome"/>
</dbReference>
<comment type="similarity">
    <text evidence="1">Belongs to the universal stress protein A family.</text>
</comment>
<dbReference type="SUPFAM" id="SSF52402">
    <property type="entry name" value="Adenine nucleotide alpha hydrolases-like"/>
    <property type="match status" value="2"/>
</dbReference>
<sequence>MKTLLVPTDYSPNANVALEYAAEMARFLKARIVLYHAYYIAEISSEATIGLPTEEEQIQENTAKLEAMCRVISNTYQVLTAYATGPLPLQERLPELMKQWRADLIVMGMPFLSNVDRRIFGSTTTSVIWQAQYPVLVVPQDATFEGIKEIMFACDYHSLSPDNTLALLKDLAKTFQSHVSILHVEQEQTREAKDESEVKKLPSLESLLQGVSHDYLFIEAEDAMKGIETGVDDFHADLLVMVPQEHGFWDLVANRSTTRKMAFRTHVPLLTLPNPVPQLAHR</sequence>
<dbReference type="RefSeq" id="WP_162447238.1">
    <property type="nucleotide sequence ID" value="NZ_CP048222.1"/>
</dbReference>
<gene>
    <name evidence="3" type="ORF">GXP67_33915</name>
</gene>
<accession>A0A6C0GT22</accession>
<evidence type="ECO:0000313" key="4">
    <source>
        <dbReference type="Proteomes" id="UP000480178"/>
    </source>
</evidence>
<protein>
    <submittedName>
        <fullName evidence="3">Universal stress protein</fullName>
    </submittedName>
</protein>
<evidence type="ECO:0000259" key="2">
    <source>
        <dbReference type="Pfam" id="PF00582"/>
    </source>
</evidence>
<dbReference type="KEGG" id="rhoz:GXP67_33915"/>
<dbReference type="PANTHER" id="PTHR46268:SF22">
    <property type="entry name" value="SENSOR PROTEIN KDPD-RELATED"/>
    <property type="match status" value="1"/>
</dbReference>
<dbReference type="Gene3D" id="3.40.50.12370">
    <property type="match status" value="1"/>
</dbReference>
<dbReference type="EMBL" id="CP048222">
    <property type="protein sequence ID" value="QHT71299.1"/>
    <property type="molecule type" value="Genomic_DNA"/>
</dbReference>
<evidence type="ECO:0000313" key="3">
    <source>
        <dbReference type="EMBL" id="QHT71299.1"/>
    </source>
</evidence>
<reference evidence="3 4" key="1">
    <citation type="submission" date="2020-01" db="EMBL/GenBank/DDBJ databases">
        <authorList>
            <person name="Kim M.K."/>
        </authorList>
    </citation>
    <scope>NUCLEOTIDE SEQUENCE [LARGE SCALE GENOMIC DNA]</scope>
    <source>
        <strain evidence="3 4">172606-1</strain>
    </source>
</reference>
<name>A0A6C0GT22_9BACT</name>
<dbReference type="PANTHER" id="PTHR46268">
    <property type="entry name" value="STRESS RESPONSE PROTEIN NHAX"/>
    <property type="match status" value="1"/>
</dbReference>
<feature type="domain" description="UspA" evidence="2">
    <location>
        <begin position="1"/>
        <end position="139"/>
    </location>
</feature>
<organism evidence="3 4">
    <name type="scientific">Rhodocytophaga rosea</name>
    <dbReference type="NCBI Taxonomy" id="2704465"/>
    <lineage>
        <taxon>Bacteria</taxon>
        <taxon>Pseudomonadati</taxon>
        <taxon>Bacteroidota</taxon>
        <taxon>Cytophagia</taxon>
        <taxon>Cytophagales</taxon>
        <taxon>Rhodocytophagaceae</taxon>
        <taxon>Rhodocytophaga</taxon>
    </lineage>
</organism>
<dbReference type="InterPro" id="IPR006016">
    <property type="entry name" value="UspA"/>
</dbReference>
<proteinExistence type="inferred from homology"/>
<dbReference type="Pfam" id="PF00582">
    <property type="entry name" value="Usp"/>
    <property type="match status" value="1"/>
</dbReference>
<dbReference type="PRINTS" id="PR01438">
    <property type="entry name" value="UNVRSLSTRESS"/>
</dbReference>
<dbReference type="AlphaFoldDB" id="A0A6C0GT22"/>
<keyword evidence="4" id="KW-1185">Reference proteome</keyword>
<evidence type="ECO:0000256" key="1">
    <source>
        <dbReference type="ARBA" id="ARBA00008791"/>
    </source>
</evidence>